<proteinExistence type="predicted"/>
<gene>
    <name evidence="2" type="ORF">BD410DRAFT_902573</name>
</gene>
<name>A0A4Y7PJT2_9AGAM</name>
<feature type="region of interest" description="Disordered" evidence="1">
    <location>
        <begin position="1"/>
        <end position="24"/>
    </location>
</feature>
<dbReference type="AlphaFoldDB" id="A0A4Y7PJT2"/>
<organism evidence="2 3">
    <name type="scientific">Rickenella mellea</name>
    <dbReference type="NCBI Taxonomy" id="50990"/>
    <lineage>
        <taxon>Eukaryota</taxon>
        <taxon>Fungi</taxon>
        <taxon>Dikarya</taxon>
        <taxon>Basidiomycota</taxon>
        <taxon>Agaricomycotina</taxon>
        <taxon>Agaricomycetes</taxon>
        <taxon>Hymenochaetales</taxon>
        <taxon>Rickenellaceae</taxon>
        <taxon>Rickenella</taxon>
    </lineage>
</organism>
<sequence length="161" mass="18063">MSTATGLHADHHEPDNHNPLTNHAQGDELSALRDSCHGTDEYKRLVTIYFEEVRVHPARSRLMKQFIAHRAAAEILDKEIAKFWGGETAYTDAGRKAVVAMRNLTGSLHIGSLFPTGGEVLMQRVVDDAREQAKIDLGLSMEKTLIHMNVISWINNYPFVE</sequence>
<evidence type="ECO:0000313" key="2">
    <source>
        <dbReference type="EMBL" id="TDL15475.1"/>
    </source>
</evidence>
<evidence type="ECO:0000256" key="1">
    <source>
        <dbReference type="SAM" id="MobiDB-lite"/>
    </source>
</evidence>
<dbReference type="EMBL" id="ML170274">
    <property type="protein sequence ID" value="TDL15475.1"/>
    <property type="molecule type" value="Genomic_DNA"/>
</dbReference>
<accession>A0A4Y7PJT2</accession>
<protein>
    <submittedName>
        <fullName evidence="2">Uncharacterized protein</fullName>
    </submittedName>
</protein>
<keyword evidence="3" id="KW-1185">Reference proteome</keyword>
<dbReference type="VEuPathDB" id="FungiDB:BD410DRAFT_902573"/>
<dbReference type="Proteomes" id="UP000294933">
    <property type="component" value="Unassembled WGS sequence"/>
</dbReference>
<reference evidence="2 3" key="1">
    <citation type="submission" date="2018-06" db="EMBL/GenBank/DDBJ databases">
        <title>A transcriptomic atlas of mushroom development highlights an independent origin of complex multicellularity.</title>
        <authorList>
            <consortium name="DOE Joint Genome Institute"/>
            <person name="Krizsan K."/>
            <person name="Almasi E."/>
            <person name="Merenyi Z."/>
            <person name="Sahu N."/>
            <person name="Viragh M."/>
            <person name="Koszo T."/>
            <person name="Mondo S."/>
            <person name="Kiss B."/>
            <person name="Balint B."/>
            <person name="Kues U."/>
            <person name="Barry K."/>
            <person name="Hegedus J.C."/>
            <person name="Henrissat B."/>
            <person name="Johnson J."/>
            <person name="Lipzen A."/>
            <person name="Ohm R."/>
            <person name="Nagy I."/>
            <person name="Pangilinan J."/>
            <person name="Yan J."/>
            <person name="Xiong Y."/>
            <person name="Grigoriev I.V."/>
            <person name="Hibbett D.S."/>
            <person name="Nagy L.G."/>
        </authorList>
    </citation>
    <scope>NUCLEOTIDE SEQUENCE [LARGE SCALE GENOMIC DNA]</scope>
    <source>
        <strain evidence="2 3">SZMC22713</strain>
    </source>
</reference>
<evidence type="ECO:0000313" key="3">
    <source>
        <dbReference type="Proteomes" id="UP000294933"/>
    </source>
</evidence>